<keyword evidence="3 5" id="KW-1133">Transmembrane helix</keyword>
<name>A0ABS1HNQ7_9BACT</name>
<feature type="transmembrane region" description="Helical" evidence="5">
    <location>
        <begin position="88"/>
        <end position="106"/>
    </location>
</feature>
<feature type="transmembrane region" description="Helical" evidence="5">
    <location>
        <begin position="118"/>
        <end position="135"/>
    </location>
</feature>
<keyword evidence="2 5" id="KW-0812">Transmembrane</keyword>
<dbReference type="SUPFAM" id="SSF52091">
    <property type="entry name" value="SpoIIaa-like"/>
    <property type="match status" value="1"/>
</dbReference>
<dbReference type="InterPro" id="IPR002645">
    <property type="entry name" value="STAS_dom"/>
</dbReference>
<feature type="transmembrane region" description="Helical" evidence="5">
    <location>
        <begin position="155"/>
        <end position="172"/>
    </location>
</feature>
<dbReference type="PROSITE" id="PS50801">
    <property type="entry name" value="STAS"/>
    <property type="match status" value="1"/>
</dbReference>
<feature type="transmembrane region" description="Helical" evidence="5">
    <location>
        <begin position="43"/>
        <end position="60"/>
    </location>
</feature>
<keyword evidence="8" id="KW-1185">Reference proteome</keyword>
<dbReference type="Proteomes" id="UP000605676">
    <property type="component" value="Unassembled WGS sequence"/>
</dbReference>
<evidence type="ECO:0000313" key="8">
    <source>
        <dbReference type="Proteomes" id="UP000605676"/>
    </source>
</evidence>
<protein>
    <submittedName>
        <fullName evidence="7">SulP family inorganic anion transporter</fullName>
    </submittedName>
</protein>
<feature type="transmembrane region" description="Helical" evidence="5">
    <location>
        <begin position="335"/>
        <end position="353"/>
    </location>
</feature>
<proteinExistence type="predicted"/>
<sequence>MTFIKELIYGSSIKNEILSGITVAIALVPEAIAFSFIAGVDPLIGLYAACIMGFFTSLLGGRPGMISGATGAIAVVVAATVQTYGEAYLYPTIILGGLIQMAVGALRLGKFIRLVPHSVMLGFVNGLAIVIFMAQFPMFGSDASGVFACYSGTKLFTISALVALTIVIMVVLPRFTKAIPSALVAILVIAGLSFVPGIETPTVFNLLKGKSMQGGLPSVFTDYPADLFSMATLKIILLPAISVAGVGLIESLLTLTIIDERTDTRGSGNRESLAQGVANCISGAFGSMGGCAMIGQSMININSGARGRLSGLVAAITLLMFIMFLSPVIEMIPVAALIGVMFMVAYGTFEWSSIKNIKKTPKDDFLIMIIVAVVTVVFHNLALAVAIGVVLSALAFAWDHATGIHARIRKDENGIKHYDIHGPLFFGSTTAFGEIFDAKSDEDKVIIDFESSRVVDQSGIEAIRKLNDKYQEVGKEISFVNLSKGCKDILATAKIDISIDPDKRKFMVVYDA</sequence>
<evidence type="ECO:0000256" key="1">
    <source>
        <dbReference type="ARBA" id="ARBA00004141"/>
    </source>
</evidence>
<dbReference type="InterPro" id="IPR011547">
    <property type="entry name" value="SLC26A/SulP_dom"/>
</dbReference>
<feature type="domain" description="STAS" evidence="6">
    <location>
        <begin position="413"/>
        <end position="512"/>
    </location>
</feature>
<comment type="subcellular location">
    <subcellularLocation>
        <location evidence="1">Membrane</location>
        <topology evidence="1">Multi-pass membrane protein</topology>
    </subcellularLocation>
</comment>
<evidence type="ECO:0000256" key="2">
    <source>
        <dbReference type="ARBA" id="ARBA00022692"/>
    </source>
</evidence>
<evidence type="ECO:0000313" key="7">
    <source>
        <dbReference type="EMBL" id="MBK3519299.1"/>
    </source>
</evidence>
<feature type="transmembrane region" description="Helical" evidence="5">
    <location>
        <begin position="235"/>
        <end position="258"/>
    </location>
</feature>
<feature type="transmembrane region" description="Helical" evidence="5">
    <location>
        <begin position="179"/>
        <end position="198"/>
    </location>
</feature>
<dbReference type="CDD" id="cd07042">
    <property type="entry name" value="STAS_SulP_like_sulfate_transporter"/>
    <property type="match status" value="1"/>
</dbReference>
<feature type="transmembrane region" description="Helical" evidence="5">
    <location>
        <begin position="365"/>
        <end position="398"/>
    </location>
</feature>
<feature type="transmembrane region" description="Helical" evidence="5">
    <location>
        <begin position="17"/>
        <end position="37"/>
    </location>
</feature>
<dbReference type="InterPro" id="IPR052706">
    <property type="entry name" value="Membrane-Transporter-like"/>
</dbReference>
<dbReference type="PANTHER" id="PTHR43310">
    <property type="entry name" value="SULFATE TRANSPORTER YBAR-RELATED"/>
    <property type="match status" value="1"/>
</dbReference>
<evidence type="ECO:0000256" key="4">
    <source>
        <dbReference type="ARBA" id="ARBA00023136"/>
    </source>
</evidence>
<dbReference type="Pfam" id="PF01740">
    <property type="entry name" value="STAS"/>
    <property type="match status" value="1"/>
</dbReference>
<dbReference type="RefSeq" id="WP_200466520.1">
    <property type="nucleotide sequence ID" value="NZ_JAENRR010000061.1"/>
</dbReference>
<dbReference type="Gene3D" id="3.30.750.24">
    <property type="entry name" value="STAS domain"/>
    <property type="match status" value="1"/>
</dbReference>
<feature type="transmembrane region" description="Helical" evidence="5">
    <location>
        <begin position="309"/>
        <end position="329"/>
    </location>
</feature>
<feature type="transmembrane region" description="Helical" evidence="5">
    <location>
        <begin position="65"/>
        <end position="82"/>
    </location>
</feature>
<organism evidence="7 8">
    <name type="scientific">Carboxylicivirga marina</name>
    <dbReference type="NCBI Taxonomy" id="2800988"/>
    <lineage>
        <taxon>Bacteria</taxon>
        <taxon>Pseudomonadati</taxon>
        <taxon>Bacteroidota</taxon>
        <taxon>Bacteroidia</taxon>
        <taxon>Marinilabiliales</taxon>
        <taxon>Marinilabiliaceae</taxon>
        <taxon>Carboxylicivirga</taxon>
    </lineage>
</organism>
<gene>
    <name evidence="7" type="ORF">JIV24_18265</name>
</gene>
<dbReference type="InterPro" id="IPR036513">
    <property type="entry name" value="STAS_dom_sf"/>
</dbReference>
<evidence type="ECO:0000256" key="5">
    <source>
        <dbReference type="SAM" id="Phobius"/>
    </source>
</evidence>
<reference evidence="7 8" key="1">
    <citation type="submission" date="2021-01" db="EMBL/GenBank/DDBJ databases">
        <title>Carboxyliciviraga sp.nov., isolated from coastal sediments.</title>
        <authorList>
            <person name="Lu D."/>
            <person name="Zhang T."/>
        </authorList>
    </citation>
    <scope>NUCLEOTIDE SEQUENCE [LARGE SCALE GENOMIC DNA]</scope>
    <source>
        <strain evidence="7 8">N1Y132</strain>
    </source>
</reference>
<dbReference type="PANTHER" id="PTHR43310:SF1">
    <property type="entry name" value="SULFATE TRANSPORTER YBAR-RELATED"/>
    <property type="match status" value="1"/>
</dbReference>
<comment type="caution">
    <text evidence="7">The sequence shown here is derived from an EMBL/GenBank/DDBJ whole genome shotgun (WGS) entry which is preliminary data.</text>
</comment>
<evidence type="ECO:0000256" key="3">
    <source>
        <dbReference type="ARBA" id="ARBA00022989"/>
    </source>
</evidence>
<accession>A0ABS1HNQ7</accession>
<dbReference type="Pfam" id="PF00916">
    <property type="entry name" value="Sulfate_transp"/>
    <property type="match status" value="1"/>
</dbReference>
<dbReference type="EMBL" id="JAENRR010000061">
    <property type="protein sequence ID" value="MBK3519299.1"/>
    <property type="molecule type" value="Genomic_DNA"/>
</dbReference>
<evidence type="ECO:0000259" key="6">
    <source>
        <dbReference type="PROSITE" id="PS50801"/>
    </source>
</evidence>
<keyword evidence="4 5" id="KW-0472">Membrane</keyword>